<dbReference type="RefSeq" id="WP_148816460.1">
    <property type="nucleotide sequence ID" value="NZ_CP043046.1"/>
</dbReference>
<keyword evidence="3" id="KW-1185">Reference proteome</keyword>
<sequence>MTNFRSISRGFASLLLAMICLGASAQPTRLYRAGPTADASFLRFVDGTGGGVTATSAAGTVVLTAQQASTAFTPVASKWQVKGQVTKNGKQAHVAVDVQPGEFVTVVALPGSAEGLALQLLREQPDDFNAIKASLGFANLAEKECEAAGLKLAGRDTFLFEKADAKTFSRRLLNPVDVSVQLTCGGKPVGAALALGQLEAGERYSVLAIPDTKGPRLIFAHDSLTQ</sequence>
<evidence type="ECO:0000313" key="2">
    <source>
        <dbReference type="EMBL" id="QEI07413.1"/>
    </source>
</evidence>
<gene>
    <name evidence="2" type="ORF">FXN63_17365</name>
</gene>
<organism evidence="2 3">
    <name type="scientific">Pigmentiphaga aceris</name>
    <dbReference type="NCBI Taxonomy" id="1940612"/>
    <lineage>
        <taxon>Bacteria</taxon>
        <taxon>Pseudomonadati</taxon>
        <taxon>Pseudomonadota</taxon>
        <taxon>Betaproteobacteria</taxon>
        <taxon>Burkholderiales</taxon>
        <taxon>Alcaligenaceae</taxon>
        <taxon>Pigmentiphaga</taxon>
    </lineage>
</organism>
<dbReference type="EMBL" id="CP043046">
    <property type="protein sequence ID" value="QEI07413.1"/>
    <property type="molecule type" value="Genomic_DNA"/>
</dbReference>
<feature type="signal peptide" evidence="1">
    <location>
        <begin position="1"/>
        <end position="25"/>
    </location>
</feature>
<name>A0A5C0B132_9BURK</name>
<dbReference type="OrthoDB" id="8718161at2"/>
<keyword evidence="1" id="KW-0732">Signal</keyword>
<reference evidence="2 3" key="1">
    <citation type="submission" date="2019-08" db="EMBL/GenBank/DDBJ databases">
        <title>Amphibian skin-associated Pigmentiphaga: genome sequence and occurrence across geography and hosts.</title>
        <authorList>
            <person name="Bletz M.C."/>
            <person name="Bunk B."/>
            <person name="Sproeer C."/>
            <person name="Biwer P."/>
            <person name="Reiter S."/>
            <person name="Rabemananjara F.C.E."/>
            <person name="Schulz S."/>
            <person name="Overmann J."/>
            <person name="Vences M."/>
        </authorList>
    </citation>
    <scope>NUCLEOTIDE SEQUENCE [LARGE SCALE GENOMIC DNA]</scope>
    <source>
        <strain evidence="2 3">Mada1488</strain>
    </source>
</reference>
<keyword evidence="2" id="KW-0131">Cell cycle</keyword>
<accession>A0A5C0B132</accession>
<feature type="chain" id="PRO_5023013348" evidence="1">
    <location>
        <begin position="26"/>
        <end position="226"/>
    </location>
</feature>
<dbReference type="Proteomes" id="UP000325161">
    <property type="component" value="Chromosome"/>
</dbReference>
<dbReference type="AlphaFoldDB" id="A0A5C0B132"/>
<dbReference type="KEGG" id="pacr:FXN63_17365"/>
<proteinExistence type="predicted"/>
<evidence type="ECO:0000313" key="3">
    <source>
        <dbReference type="Proteomes" id="UP000325161"/>
    </source>
</evidence>
<keyword evidence="2" id="KW-0132">Cell division</keyword>
<evidence type="ECO:0000256" key="1">
    <source>
        <dbReference type="SAM" id="SignalP"/>
    </source>
</evidence>
<dbReference type="GO" id="GO:0051301">
    <property type="term" value="P:cell division"/>
    <property type="evidence" value="ECO:0007669"/>
    <property type="project" value="UniProtKB-KW"/>
</dbReference>
<protein>
    <submittedName>
        <fullName evidence="2">Cell division protein FtsQ</fullName>
    </submittedName>
</protein>